<evidence type="ECO:0000313" key="2">
    <source>
        <dbReference type="Proteomes" id="UP000793456"/>
    </source>
</evidence>
<gene>
    <name evidence="1" type="ORF">E3U43_023116</name>
</gene>
<sequence>MSLQELPGSFGVMFPAFSLPMKAERSRNKERLEASLAGLCELELLKQRQECRVLSALCLGDSPVPGRPPWGSLRSARCALDAPKGNASEDFNRRLQARIVETPRFPRVWTNYDFIGIKDEVIVCQCSTFGQDYIQTSKINRKRVAHFLNQLNVLSR</sequence>
<keyword evidence="2" id="KW-1185">Reference proteome</keyword>
<comment type="caution">
    <text evidence="1">The sequence shown here is derived from an EMBL/GenBank/DDBJ whole genome shotgun (WGS) entry which is preliminary data.</text>
</comment>
<dbReference type="Proteomes" id="UP000793456">
    <property type="component" value="Chromosome X"/>
</dbReference>
<accession>A0ACD3R576</accession>
<organism evidence="1 2">
    <name type="scientific">Larimichthys crocea</name>
    <name type="common">Large yellow croaker</name>
    <name type="synonym">Pseudosciaena crocea</name>
    <dbReference type="NCBI Taxonomy" id="215358"/>
    <lineage>
        <taxon>Eukaryota</taxon>
        <taxon>Metazoa</taxon>
        <taxon>Chordata</taxon>
        <taxon>Craniata</taxon>
        <taxon>Vertebrata</taxon>
        <taxon>Euteleostomi</taxon>
        <taxon>Actinopterygii</taxon>
        <taxon>Neopterygii</taxon>
        <taxon>Teleostei</taxon>
        <taxon>Neoteleostei</taxon>
        <taxon>Acanthomorphata</taxon>
        <taxon>Eupercaria</taxon>
        <taxon>Sciaenidae</taxon>
        <taxon>Larimichthys</taxon>
    </lineage>
</organism>
<protein>
    <submittedName>
        <fullName evidence="1">Uncharacterized protein</fullName>
    </submittedName>
</protein>
<proteinExistence type="predicted"/>
<name>A0ACD3R576_LARCR</name>
<evidence type="ECO:0000313" key="1">
    <source>
        <dbReference type="EMBL" id="TMS14636.1"/>
    </source>
</evidence>
<reference evidence="1" key="1">
    <citation type="submission" date="2018-11" db="EMBL/GenBank/DDBJ databases">
        <title>The sequence and de novo assembly of Larimichthys crocea genome using PacBio and Hi-C technologies.</title>
        <authorList>
            <person name="Xu P."/>
            <person name="Chen B."/>
            <person name="Zhou Z."/>
            <person name="Ke Q."/>
            <person name="Wu Y."/>
            <person name="Bai H."/>
            <person name="Pu F."/>
        </authorList>
    </citation>
    <scope>NUCLEOTIDE SEQUENCE</scope>
    <source>
        <tissue evidence="1">Muscle</tissue>
    </source>
</reference>
<dbReference type="EMBL" id="CM011683">
    <property type="protein sequence ID" value="TMS14636.1"/>
    <property type="molecule type" value="Genomic_DNA"/>
</dbReference>